<dbReference type="InParanoid" id="M3Z8L6"/>
<evidence type="ECO:0000313" key="2">
    <source>
        <dbReference type="Ensembl" id="ENSMPUP00000019930.1"/>
    </source>
</evidence>
<reference evidence="2" key="1">
    <citation type="submission" date="2024-06" db="UniProtKB">
        <authorList>
            <consortium name="Ensembl"/>
        </authorList>
    </citation>
    <scope>IDENTIFICATION</scope>
</reference>
<feature type="region of interest" description="Disordered" evidence="1">
    <location>
        <begin position="248"/>
        <end position="278"/>
    </location>
</feature>
<organism evidence="2">
    <name type="scientific">Mustela putorius furo</name>
    <name type="common">European domestic ferret</name>
    <name type="synonym">Mustela furo</name>
    <dbReference type="NCBI Taxonomy" id="9669"/>
    <lineage>
        <taxon>Eukaryota</taxon>
        <taxon>Metazoa</taxon>
        <taxon>Chordata</taxon>
        <taxon>Craniata</taxon>
        <taxon>Vertebrata</taxon>
        <taxon>Euteleostomi</taxon>
        <taxon>Mammalia</taxon>
        <taxon>Eutheria</taxon>
        <taxon>Laurasiatheria</taxon>
        <taxon>Carnivora</taxon>
        <taxon>Caniformia</taxon>
        <taxon>Musteloidea</taxon>
        <taxon>Mustelidae</taxon>
        <taxon>Mustelinae</taxon>
        <taxon>Mustela</taxon>
    </lineage>
</organism>
<dbReference type="HOGENOM" id="CLU_754317_0_0_1"/>
<name>M3Z8L6_MUSPF</name>
<dbReference type="AlphaFoldDB" id="M3Z8L6"/>
<evidence type="ECO:0000256" key="1">
    <source>
        <dbReference type="SAM" id="MobiDB-lite"/>
    </source>
</evidence>
<dbReference type="Ensembl" id="ENSMPUT00000020214.1">
    <property type="protein sequence ID" value="ENSMPUP00000019930.1"/>
    <property type="gene ID" value="ENSMPUG00000020062.1"/>
</dbReference>
<feature type="compositionally biased region" description="Basic and acidic residues" evidence="1">
    <location>
        <begin position="262"/>
        <end position="272"/>
    </location>
</feature>
<dbReference type="EMBL" id="AEYP01027862">
    <property type="status" value="NOT_ANNOTATED_CDS"/>
    <property type="molecule type" value="Genomic_DNA"/>
</dbReference>
<protein>
    <submittedName>
        <fullName evidence="2">Uncharacterized protein</fullName>
    </submittedName>
</protein>
<feature type="compositionally biased region" description="Low complexity" evidence="1">
    <location>
        <begin position="101"/>
        <end position="112"/>
    </location>
</feature>
<proteinExistence type="predicted"/>
<accession>M3Z8L6</accession>
<sequence>MPRIWAGGNVWASLELCLHRPPSCQCTVQKALECTTRATPGSGVSVQLSPGNRCSATFSCDGSVSECCSCRSSSVFRWAHSQGAATGADLPCAAGRGARMPGTSSSTGSAPSSHPPTRDRRLAGGQGHKKSGAVSSLVLLNLLAGTLCDPCLATETDGSHLQCRQQGGAQAEPPKTRDCALVPTLSPRPWPSAPSGGDKKPHPHMSGMAGTGEATLLRKGYNPHFVERPLLFQELDEAGDLPVELHNHPAEKPRAAQGGRYTGREPPEDHEAAAGTRDGATGCRHCAGEGPEARCLAGPLTPFLRSQPFRGTWVAQSVKHLPLAQVTISGSWDRARQQALCSARSLLPPLPVPRVCARMCSDQFINL</sequence>
<feature type="region of interest" description="Disordered" evidence="1">
    <location>
        <begin position="95"/>
        <end position="129"/>
    </location>
</feature>
<feature type="region of interest" description="Disordered" evidence="1">
    <location>
        <begin position="186"/>
        <end position="206"/>
    </location>
</feature>